<comment type="caution">
    <text evidence="2">The sequence shown here is derived from an EMBL/GenBank/DDBJ whole genome shotgun (WGS) entry which is preliminary data.</text>
</comment>
<dbReference type="Proteomes" id="UP000249061">
    <property type="component" value="Unassembled WGS sequence"/>
</dbReference>
<proteinExistence type="predicted"/>
<evidence type="ECO:0000313" key="2">
    <source>
        <dbReference type="EMBL" id="PZR05622.1"/>
    </source>
</evidence>
<protein>
    <submittedName>
        <fullName evidence="2">Uncharacterized protein</fullName>
    </submittedName>
</protein>
<reference evidence="2 3" key="1">
    <citation type="submission" date="2017-08" db="EMBL/GenBank/DDBJ databases">
        <title>Infants hospitalized years apart are colonized by the same room-sourced microbial strains.</title>
        <authorList>
            <person name="Brooks B."/>
            <person name="Olm M.R."/>
            <person name="Firek B.A."/>
            <person name="Baker R."/>
            <person name="Thomas B.C."/>
            <person name="Morowitz M.J."/>
            <person name="Banfield J.F."/>
        </authorList>
    </citation>
    <scope>NUCLEOTIDE SEQUENCE [LARGE SCALE GENOMIC DNA]</scope>
    <source>
        <strain evidence="2">S2_003_000_R2_14</strain>
    </source>
</reference>
<feature type="transmembrane region" description="Helical" evidence="1">
    <location>
        <begin position="140"/>
        <end position="167"/>
    </location>
</feature>
<feature type="transmembrane region" description="Helical" evidence="1">
    <location>
        <begin position="21"/>
        <end position="42"/>
    </location>
</feature>
<keyword evidence="1" id="KW-0472">Membrane</keyword>
<organism evidence="2 3">
    <name type="scientific">Archangium gephyra</name>
    <dbReference type="NCBI Taxonomy" id="48"/>
    <lineage>
        <taxon>Bacteria</taxon>
        <taxon>Pseudomonadati</taxon>
        <taxon>Myxococcota</taxon>
        <taxon>Myxococcia</taxon>
        <taxon>Myxococcales</taxon>
        <taxon>Cystobacterineae</taxon>
        <taxon>Archangiaceae</taxon>
        <taxon>Archangium</taxon>
    </lineage>
</organism>
<sequence>MDSIDLARLSREARSRYERARLGLSVAGAAPVLFVVAAAAVLGKRPSSVAFFGGLLFVTGVVLLWRGRDLRLALWPGVLTGLIPLAFALIANFGHGCSGDHCSSLCVPACTAGGVTAGVVVSVIATRLKLGWRFWLSASAVSMLTGAMGCACVGYSGVLALVGGFAVGLTPQVARRVFASR</sequence>
<name>A0A2W5SRY0_9BACT</name>
<dbReference type="EMBL" id="QFQP01000043">
    <property type="protein sequence ID" value="PZR05622.1"/>
    <property type="molecule type" value="Genomic_DNA"/>
</dbReference>
<feature type="transmembrane region" description="Helical" evidence="1">
    <location>
        <begin position="72"/>
        <end position="93"/>
    </location>
</feature>
<dbReference type="AlphaFoldDB" id="A0A2W5SRY0"/>
<feature type="transmembrane region" description="Helical" evidence="1">
    <location>
        <begin position="48"/>
        <end position="65"/>
    </location>
</feature>
<evidence type="ECO:0000313" key="3">
    <source>
        <dbReference type="Proteomes" id="UP000249061"/>
    </source>
</evidence>
<keyword evidence="1" id="KW-0812">Transmembrane</keyword>
<evidence type="ECO:0000256" key="1">
    <source>
        <dbReference type="SAM" id="Phobius"/>
    </source>
</evidence>
<feature type="transmembrane region" description="Helical" evidence="1">
    <location>
        <begin position="105"/>
        <end position="128"/>
    </location>
</feature>
<gene>
    <name evidence="2" type="ORF">DI536_31725</name>
</gene>
<keyword evidence="1" id="KW-1133">Transmembrane helix</keyword>
<accession>A0A2W5SRY0</accession>